<keyword evidence="6 8" id="KW-0460">Magnesium</keyword>
<evidence type="ECO:0000256" key="7">
    <source>
        <dbReference type="ARBA" id="ARBA00038093"/>
    </source>
</evidence>
<feature type="binding site" evidence="8">
    <location>
        <position position="8"/>
    </location>
    <ligand>
        <name>Mg(2+)</name>
        <dbReference type="ChEBI" id="CHEBI:18420"/>
    </ligand>
</feature>
<gene>
    <name evidence="8" type="primary">vapC</name>
    <name evidence="10" type="ORF">A2803_02490</name>
</gene>
<organism evidence="10 11">
    <name type="scientific">Candidatus Woesebacteria bacterium RIFCSPHIGHO2_01_FULL_44_21</name>
    <dbReference type="NCBI Taxonomy" id="1802503"/>
    <lineage>
        <taxon>Bacteria</taxon>
        <taxon>Candidatus Woeseibacteriota</taxon>
    </lineage>
</organism>
<evidence type="ECO:0000256" key="8">
    <source>
        <dbReference type="HAMAP-Rule" id="MF_00265"/>
    </source>
</evidence>
<protein>
    <recommendedName>
        <fullName evidence="8">Ribonuclease VapC</fullName>
        <shortName evidence="8">RNase VapC</shortName>
        <ecNumber evidence="8">3.1.-.-</ecNumber>
    </recommendedName>
    <alternativeName>
        <fullName evidence="8">Toxin VapC</fullName>
    </alternativeName>
</protein>
<dbReference type="PANTHER" id="PTHR33653">
    <property type="entry name" value="RIBONUCLEASE VAPC2"/>
    <property type="match status" value="1"/>
</dbReference>
<sequence>MANNIIIDTSVLINAQKGNKDTLVSFDKYKDQALISRMTAYELIYGSINKKEKELNKEFLGSLDIIEINEMISNYAYTILDKYGLATRFGIIDAVIAATAIINKYPLWTLNIKHFSKIKELELFNLD</sequence>
<evidence type="ECO:0000256" key="6">
    <source>
        <dbReference type="ARBA" id="ARBA00022842"/>
    </source>
</evidence>
<keyword evidence="5 8" id="KW-0378">Hydrolase</keyword>
<dbReference type="InterPro" id="IPR002716">
    <property type="entry name" value="PIN_dom"/>
</dbReference>
<evidence type="ECO:0000256" key="3">
    <source>
        <dbReference type="ARBA" id="ARBA00022722"/>
    </source>
</evidence>
<dbReference type="AlphaFoldDB" id="A0A1F7Z0I6"/>
<keyword evidence="2 8" id="KW-1277">Toxin-antitoxin system</keyword>
<evidence type="ECO:0000313" key="11">
    <source>
        <dbReference type="Proteomes" id="UP000178870"/>
    </source>
</evidence>
<dbReference type="Proteomes" id="UP000178870">
    <property type="component" value="Unassembled WGS sequence"/>
</dbReference>
<name>A0A1F7Z0I6_9BACT</name>
<comment type="cofactor">
    <cofactor evidence="1 8">
        <name>Mg(2+)</name>
        <dbReference type="ChEBI" id="CHEBI:18420"/>
    </cofactor>
</comment>
<proteinExistence type="inferred from homology"/>
<dbReference type="SUPFAM" id="SSF88723">
    <property type="entry name" value="PIN domain-like"/>
    <property type="match status" value="1"/>
</dbReference>
<keyword evidence="4 8" id="KW-0479">Metal-binding</keyword>
<keyword evidence="8" id="KW-0800">Toxin</keyword>
<evidence type="ECO:0000313" key="10">
    <source>
        <dbReference type="EMBL" id="OGM33000.1"/>
    </source>
</evidence>
<dbReference type="HAMAP" id="MF_00265">
    <property type="entry name" value="VapC_Nob1"/>
    <property type="match status" value="1"/>
</dbReference>
<dbReference type="PANTHER" id="PTHR33653:SF1">
    <property type="entry name" value="RIBONUCLEASE VAPC2"/>
    <property type="match status" value="1"/>
</dbReference>
<evidence type="ECO:0000256" key="5">
    <source>
        <dbReference type="ARBA" id="ARBA00022801"/>
    </source>
</evidence>
<feature type="domain" description="PIN" evidence="9">
    <location>
        <begin position="5"/>
        <end position="118"/>
    </location>
</feature>
<comment type="similarity">
    <text evidence="7 8">Belongs to the PINc/VapC protein family.</text>
</comment>
<dbReference type="Gene3D" id="3.40.50.1010">
    <property type="entry name" value="5'-nuclease"/>
    <property type="match status" value="1"/>
</dbReference>
<reference evidence="10 11" key="1">
    <citation type="journal article" date="2016" name="Nat. Commun.">
        <title>Thousands of microbial genomes shed light on interconnected biogeochemical processes in an aquifer system.</title>
        <authorList>
            <person name="Anantharaman K."/>
            <person name="Brown C.T."/>
            <person name="Hug L.A."/>
            <person name="Sharon I."/>
            <person name="Castelle C.J."/>
            <person name="Probst A.J."/>
            <person name="Thomas B.C."/>
            <person name="Singh A."/>
            <person name="Wilkins M.J."/>
            <person name="Karaoz U."/>
            <person name="Brodie E.L."/>
            <person name="Williams K.H."/>
            <person name="Hubbard S.S."/>
            <person name="Banfield J.F."/>
        </authorList>
    </citation>
    <scope>NUCLEOTIDE SEQUENCE [LARGE SCALE GENOMIC DNA]</scope>
</reference>
<dbReference type="InterPro" id="IPR050556">
    <property type="entry name" value="Type_II_TA_system_RNase"/>
</dbReference>
<dbReference type="GO" id="GO:0090729">
    <property type="term" value="F:toxin activity"/>
    <property type="evidence" value="ECO:0007669"/>
    <property type="project" value="UniProtKB-KW"/>
</dbReference>
<comment type="function">
    <text evidence="8">Toxic component of a toxin-antitoxin (TA) system. An RNase.</text>
</comment>
<dbReference type="EC" id="3.1.-.-" evidence="8"/>
<dbReference type="Pfam" id="PF01850">
    <property type="entry name" value="PIN"/>
    <property type="match status" value="1"/>
</dbReference>
<evidence type="ECO:0000256" key="2">
    <source>
        <dbReference type="ARBA" id="ARBA00022649"/>
    </source>
</evidence>
<dbReference type="GO" id="GO:0000287">
    <property type="term" value="F:magnesium ion binding"/>
    <property type="evidence" value="ECO:0007669"/>
    <property type="project" value="UniProtKB-UniRule"/>
</dbReference>
<dbReference type="GO" id="GO:0004540">
    <property type="term" value="F:RNA nuclease activity"/>
    <property type="evidence" value="ECO:0007669"/>
    <property type="project" value="InterPro"/>
</dbReference>
<comment type="caution">
    <text evidence="10">The sequence shown here is derived from an EMBL/GenBank/DDBJ whole genome shotgun (WGS) entry which is preliminary data.</text>
</comment>
<accession>A0A1F7Z0I6</accession>
<evidence type="ECO:0000259" key="9">
    <source>
        <dbReference type="Pfam" id="PF01850"/>
    </source>
</evidence>
<dbReference type="InterPro" id="IPR022907">
    <property type="entry name" value="VapC_family"/>
</dbReference>
<dbReference type="EMBL" id="MGGP01000010">
    <property type="protein sequence ID" value="OGM33000.1"/>
    <property type="molecule type" value="Genomic_DNA"/>
</dbReference>
<feature type="binding site" evidence="8">
    <location>
        <position position="93"/>
    </location>
    <ligand>
        <name>Mg(2+)</name>
        <dbReference type="ChEBI" id="CHEBI:18420"/>
    </ligand>
</feature>
<keyword evidence="3 8" id="KW-0540">Nuclease</keyword>
<evidence type="ECO:0000256" key="1">
    <source>
        <dbReference type="ARBA" id="ARBA00001946"/>
    </source>
</evidence>
<dbReference type="GO" id="GO:0016787">
    <property type="term" value="F:hydrolase activity"/>
    <property type="evidence" value="ECO:0007669"/>
    <property type="project" value="UniProtKB-KW"/>
</dbReference>
<evidence type="ECO:0000256" key="4">
    <source>
        <dbReference type="ARBA" id="ARBA00022723"/>
    </source>
</evidence>
<dbReference type="InterPro" id="IPR029060">
    <property type="entry name" value="PIN-like_dom_sf"/>
</dbReference>